<comment type="caution">
    <text evidence="1">The sequence shown here is derived from an EMBL/GenBank/DDBJ whole genome shotgun (WGS) entry which is preliminary data.</text>
</comment>
<dbReference type="InterPro" id="IPR052709">
    <property type="entry name" value="Transposase-MT_Hybrid"/>
</dbReference>
<dbReference type="GO" id="GO:0003676">
    <property type="term" value="F:nucleic acid binding"/>
    <property type="evidence" value="ECO:0007669"/>
    <property type="project" value="InterPro"/>
</dbReference>
<reference evidence="1 2" key="1">
    <citation type="journal article" date="2019" name="Commun. Biol.">
        <title>The bagworm genome reveals a unique fibroin gene that provides high tensile strength.</title>
        <authorList>
            <person name="Kono N."/>
            <person name="Nakamura H."/>
            <person name="Ohtoshi R."/>
            <person name="Tomita M."/>
            <person name="Numata K."/>
            <person name="Arakawa K."/>
        </authorList>
    </citation>
    <scope>NUCLEOTIDE SEQUENCE [LARGE SCALE GENOMIC DNA]</scope>
</reference>
<name>A0A4C1W5P3_EUMVA</name>
<dbReference type="Proteomes" id="UP000299102">
    <property type="component" value="Unassembled WGS sequence"/>
</dbReference>
<keyword evidence="2" id="KW-1185">Reference proteome</keyword>
<protein>
    <recommendedName>
        <fullName evidence="3">Mariner Mos1 transposase</fullName>
    </recommendedName>
</protein>
<dbReference type="Gene3D" id="3.30.420.10">
    <property type="entry name" value="Ribonuclease H-like superfamily/Ribonuclease H"/>
    <property type="match status" value="1"/>
</dbReference>
<evidence type="ECO:0000313" key="2">
    <source>
        <dbReference type="Proteomes" id="UP000299102"/>
    </source>
</evidence>
<accession>A0A4C1W5P3</accession>
<proteinExistence type="predicted"/>
<dbReference type="PANTHER" id="PTHR46060:SF3">
    <property type="entry name" value="PROTEIN GVQW3"/>
    <property type="match status" value="1"/>
</dbReference>
<gene>
    <name evidence="1" type="ORF">EVAR_36371_1</name>
</gene>
<dbReference type="OrthoDB" id="10017160at2759"/>
<evidence type="ECO:0008006" key="3">
    <source>
        <dbReference type="Google" id="ProtNLM"/>
    </source>
</evidence>
<dbReference type="PANTHER" id="PTHR46060">
    <property type="entry name" value="MARINER MOS1 TRANSPOSASE-LIKE PROTEIN"/>
    <property type="match status" value="1"/>
</dbReference>
<dbReference type="AlphaFoldDB" id="A0A4C1W5P3"/>
<evidence type="ECO:0000313" key="1">
    <source>
        <dbReference type="EMBL" id="GBP46391.1"/>
    </source>
</evidence>
<organism evidence="1 2">
    <name type="scientific">Eumeta variegata</name>
    <name type="common">Bagworm moth</name>
    <name type="synonym">Eumeta japonica</name>
    <dbReference type="NCBI Taxonomy" id="151549"/>
    <lineage>
        <taxon>Eukaryota</taxon>
        <taxon>Metazoa</taxon>
        <taxon>Ecdysozoa</taxon>
        <taxon>Arthropoda</taxon>
        <taxon>Hexapoda</taxon>
        <taxon>Insecta</taxon>
        <taxon>Pterygota</taxon>
        <taxon>Neoptera</taxon>
        <taxon>Endopterygota</taxon>
        <taxon>Lepidoptera</taxon>
        <taxon>Glossata</taxon>
        <taxon>Ditrysia</taxon>
        <taxon>Tineoidea</taxon>
        <taxon>Psychidae</taxon>
        <taxon>Oiketicinae</taxon>
        <taxon>Eumeta</taxon>
    </lineage>
</organism>
<dbReference type="InterPro" id="IPR036397">
    <property type="entry name" value="RNaseH_sf"/>
</dbReference>
<dbReference type="STRING" id="151549.A0A4C1W5P3"/>
<sequence>MIYYDFRRGLTQKQGINEVTSTLGDERSSKTAEYWFSDESWIYAYDPETKQQPTVWVFQDEPNPTIVIRAQSTLKQTVACFLVYHTSAKTTRFLEGHKIKLTGHLPYSSDLALNDFYLFSSVKNKLRGQRFSSNEKAVDAFKMHVLEIPQSEWKKCYKNWYQRMQKCINHGKYFEKQ</sequence>
<dbReference type="EMBL" id="BGZK01000482">
    <property type="protein sequence ID" value="GBP46391.1"/>
    <property type="molecule type" value="Genomic_DNA"/>
</dbReference>